<feature type="region of interest" description="Disordered" evidence="1">
    <location>
        <begin position="1"/>
        <end position="101"/>
    </location>
</feature>
<evidence type="ECO:0000313" key="2">
    <source>
        <dbReference type="EMBL" id="KAL2489052.1"/>
    </source>
</evidence>
<evidence type="ECO:0000313" key="3">
    <source>
        <dbReference type="Proteomes" id="UP001604277"/>
    </source>
</evidence>
<organism evidence="2 3">
    <name type="scientific">Forsythia ovata</name>
    <dbReference type="NCBI Taxonomy" id="205694"/>
    <lineage>
        <taxon>Eukaryota</taxon>
        <taxon>Viridiplantae</taxon>
        <taxon>Streptophyta</taxon>
        <taxon>Embryophyta</taxon>
        <taxon>Tracheophyta</taxon>
        <taxon>Spermatophyta</taxon>
        <taxon>Magnoliopsida</taxon>
        <taxon>eudicotyledons</taxon>
        <taxon>Gunneridae</taxon>
        <taxon>Pentapetalae</taxon>
        <taxon>asterids</taxon>
        <taxon>lamiids</taxon>
        <taxon>Lamiales</taxon>
        <taxon>Oleaceae</taxon>
        <taxon>Forsythieae</taxon>
        <taxon>Forsythia</taxon>
    </lineage>
</organism>
<name>A0ABD1RME7_9LAMI</name>
<dbReference type="AlphaFoldDB" id="A0ABD1RME7"/>
<protein>
    <submittedName>
        <fullName evidence="2">Uncharacterized protein</fullName>
    </submittedName>
</protein>
<dbReference type="EMBL" id="JBFOLJ010000012">
    <property type="protein sequence ID" value="KAL2489052.1"/>
    <property type="molecule type" value="Genomic_DNA"/>
</dbReference>
<evidence type="ECO:0000256" key="1">
    <source>
        <dbReference type="SAM" id="MobiDB-lite"/>
    </source>
</evidence>
<sequence>MLPEKEQRAAAARCPNLPLISPPISFQNRSSRRSNTRDFEWNQTTLRKTRKTKGSERREKKGQRATVTKRTSERPPTETGAASGWQQKYSERAELPDKKGELALHRKGTASRRFLSQVALHSKQQRPAKFLRRALAGGD</sequence>
<reference evidence="3" key="1">
    <citation type="submission" date="2024-07" db="EMBL/GenBank/DDBJ databases">
        <title>Two chromosome-level genome assemblies of Korean endemic species Abeliophyllum distichum and Forsythia ovata (Oleaceae).</title>
        <authorList>
            <person name="Jang H."/>
        </authorList>
    </citation>
    <scope>NUCLEOTIDE SEQUENCE [LARGE SCALE GENOMIC DNA]</scope>
</reference>
<gene>
    <name evidence="2" type="ORF">Fot_42344</name>
</gene>
<keyword evidence="3" id="KW-1185">Reference proteome</keyword>
<feature type="compositionally biased region" description="Basic and acidic residues" evidence="1">
    <location>
        <begin position="89"/>
        <end position="101"/>
    </location>
</feature>
<dbReference type="Proteomes" id="UP001604277">
    <property type="component" value="Unassembled WGS sequence"/>
</dbReference>
<accession>A0ABD1RME7</accession>
<proteinExistence type="predicted"/>
<comment type="caution">
    <text evidence="2">The sequence shown here is derived from an EMBL/GenBank/DDBJ whole genome shotgun (WGS) entry which is preliminary data.</text>
</comment>